<dbReference type="SUPFAM" id="SSF54523">
    <property type="entry name" value="Pili subunits"/>
    <property type="match status" value="1"/>
</dbReference>
<name>A0A286RAS9_9BACT</name>
<dbReference type="InterPro" id="IPR011453">
    <property type="entry name" value="DUF1559"/>
</dbReference>
<dbReference type="InterPro" id="IPR045584">
    <property type="entry name" value="Pilin-like"/>
</dbReference>
<dbReference type="PROSITE" id="PS00409">
    <property type="entry name" value="PROKAR_NTER_METHYL"/>
    <property type="match status" value="1"/>
</dbReference>
<feature type="domain" description="DUF1559" evidence="1">
    <location>
        <begin position="35"/>
        <end position="325"/>
    </location>
</feature>
<dbReference type="RefSeq" id="WP_095413782.1">
    <property type="nucleotide sequence ID" value="NZ_CP018477.1"/>
</dbReference>
<sequence length="343" mass="37581">MSAHHPTRSGFTLVELLVVIAIIGILIALLLPAVQAAREAARRSQCVNNIKQLVLGCHNFHDKFNEFPYARKYDIWDTYTWTQLILPYIEQQAVYENYWTLPQRGYVTSYPGPNGPIGDDTRLRTARHTRIPVFNCPSDGGPWGNELNTNAYGFYRGNYRGCVGSGDMYGEDVQDGTSGPWKPGVFAVRHNQSFDTGAGVETRGVRIAEIIDGTSNTTMISEGIMPTVTWWGGPIGSIIYGNMGGALYSNAITPNSTAPDRIIGPCPQNQGDTIYTEPCVSIGGNAWWTPSAARAYAGARSRHPGGVNVGMADGSVRFFSNTIDLLTWRYLGTRNGQESVQAF</sequence>
<dbReference type="EMBL" id="CP018477">
    <property type="protein sequence ID" value="ASV73053.1"/>
    <property type="molecule type" value="Genomic_DNA"/>
</dbReference>
<protein>
    <recommendedName>
        <fullName evidence="1">DUF1559 domain-containing protein</fullName>
    </recommendedName>
</protein>
<reference evidence="2 3" key="1">
    <citation type="journal article" name="Front. Microbiol.">
        <title>Sugar Metabolism of the First Thermophilic Planctomycete Thermogutta terrifontis: Comparative Genomic and Transcriptomic Approaches.</title>
        <authorList>
            <person name="Elcheninov A.G."/>
            <person name="Menzel P."/>
            <person name="Gudbergsdottir S.R."/>
            <person name="Slesarev A.I."/>
            <person name="Kadnikov V.V."/>
            <person name="Krogh A."/>
            <person name="Bonch-Osmolovskaya E.A."/>
            <person name="Peng X."/>
            <person name="Kublanov I.V."/>
        </authorList>
    </citation>
    <scope>NUCLEOTIDE SEQUENCE [LARGE SCALE GENOMIC DNA]</scope>
    <source>
        <strain evidence="2 3">R1</strain>
    </source>
</reference>
<dbReference type="Pfam" id="PF07596">
    <property type="entry name" value="SBP_bac_10"/>
    <property type="match status" value="1"/>
</dbReference>
<dbReference type="OrthoDB" id="263714at2"/>
<dbReference type="PANTHER" id="PTHR30093">
    <property type="entry name" value="GENERAL SECRETION PATHWAY PROTEIN G"/>
    <property type="match status" value="1"/>
</dbReference>
<evidence type="ECO:0000259" key="1">
    <source>
        <dbReference type="Pfam" id="PF07596"/>
    </source>
</evidence>
<evidence type="ECO:0000313" key="3">
    <source>
        <dbReference type="Proteomes" id="UP000215086"/>
    </source>
</evidence>
<dbReference type="Pfam" id="PF07963">
    <property type="entry name" value="N_methyl"/>
    <property type="match status" value="1"/>
</dbReference>
<organism evidence="2 3">
    <name type="scientific">Thermogutta terrifontis</name>
    <dbReference type="NCBI Taxonomy" id="1331910"/>
    <lineage>
        <taxon>Bacteria</taxon>
        <taxon>Pseudomonadati</taxon>
        <taxon>Planctomycetota</taxon>
        <taxon>Planctomycetia</taxon>
        <taxon>Pirellulales</taxon>
        <taxon>Thermoguttaceae</taxon>
        <taxon>Thermogutta</taxon>
    </lineage>
</organism>
<accession>A0A286RAS9</accession>
<dbReference type="AlphaFoldDB" id="A0A286RAS9"/>
<dbReference type="InterPro" id="IPR012902">
    <property type="entry name" value="N_methyl_site"/>
</dbReference>
<proteinExistence type="predicted"/>
<keyword evidence="3" id="KW-1185">Reference proteome</keyword>
<dbReference type="Gene3D" id="3.30.700.10">
    <property type="entry name" value="Glycoprotein, Type 4 Pilin"/>
    <property type="match status" value="1"/>
</dbReference>
<dbReference type="PANTHER" id="PTHR30093:SF2">
    <property type="entry name" value="TYPE II SECRETION SYSTEM PROTEIN H"/>
    <property type="match status" value="1"/>
</dbReference>
<dbReference type="NCBIfam" id="TIGR02532">
    <property type="entry name" value="IV_pilin_GFxxxE"/>
    <property type="match status" value="1"/>
</dbReference>
<dbReference type="KEGG" id="ttf:THTE_0451"/>
<evidence type="ECO:0000313" key="2">
    <source>
        <dbReference type="EMBL" id="ASV73053.1"/>
    </source>
</evidence>
<dbReference type="NCBIfam" id="TIGR04294">
    <property type="entry name" value="pre_pil_HX9DG"/>
    <property type="match status" value="1"/>
</dbReference>
<dbReference type="Proteomes" id="UP000215086">
    <property type="component" value="Chromosome"/>
</dbReference>
<gene>
    <name evidence="2" type="ORF">THTE_0451</name>
</gene>
<dbReference type="InterPro" id="IPR027558">
    <property type="entry name" value="Pre_pil_HX9DG_C"/>
</dbReference>